<dbReference type="OrthoDB" id="9797551at2"/>
<dbReference type="PANTHER" id="PTHR33279:SF2">
    <property type="entry name" value="SULFUR CARRIER PROTEIN TUSA"/>
    <property type="match status" value="1"/>
</dbReference>
<dbReference type="SUPFAM" id="SSF64307">
    <property type="entry name" value="SirA-like"/>
    <property type="match status" value="1"/>
</dbReference>
<comment type="caution">
    <text evidence="3">The sequence shown here is derived from an EMBL/GenBank/DDBJ whole genome shotgun (WGS) entry which is preliminary data.</text>
</comment>
<dbReference type="EMBL" id="LUUI01000163">
    <property type="protein sequence ID" value="OAI09894.1"/>
    <property type="molecule type" value="Genomic_DNA"/>
</dbReference>
<dbReference type="Pfam" id="PF01206">
    <property type="entry name" value="TusA"/>
    <property type="match status" value="1"/>
</dbReference>
<organism evidence="3 4">
    <name type="scientific">Methylomonas lenta</name>
    <dbReference type="NCBI Taxonomy" id="980561"/>
    <lineage>
        <taxon>Bacteria</taxon>
        <taxon>Pseudomonadati</taxon>
        <taxon>Pseudomonadota</taxon>
        <taxon>Gammaproteobacteria</taxon>
        <taxon>Methylococcales</taxon>
        <taxon>Methylococcaceae</taxon>
        <taxon>Methylomonas</taxon>
    </lineage>
</organism>
<evidence type="ECO:0000313" key="3">
    <source>
        <dbReference type="EMBL" id="OAI09894.1"/>
    </source>
</evidence>
<name>A0A177MWY3_9GAMM</name>
<dbReference type="Gene3D" id="3.30.110.40">
    <property type="entry name" value="TusA-like domain"/>
    <property type="match status" value="1"/>
</dbReference>
<dbReference type="Proteomes" id="UP000078476">
    <property type="component" value="Unassembled WGS sequence"/>
</dbReference>
<dbReference type="PANTHER" id="PTHR33279">
    <property type="entry name" value="SULFUR CARRIER PROTEIN YEDF-RELATED"/>
    <property type="match status" value="1"/>
</dbReference>
<sequence length="76" mass="8587">MINFDFEVDATGLQCPLPLLRLKKAIMEIDSGNVVKVIATDPAAHLDFGVYVDQAGHALLHNHKEPERQVFYIRKK</sequence>
<evidence type="ECO:0000256" key="1">
    <source>
        <dbReference type="ARBA" id="ARBA00008984"/>
    </source>
</evidence>
<evidence type="ECO:0000259" key="2">
    <source>
        <dbReference type="PROSITE" id="PS01148"/>
    </source>
</evidence>
<dbReference type="CDD" id="cd00291">
    <property type="entry name" value="SirA_YedF_YeeD"/>
    <property type="match status" value="1"/>
</dbReference>
<keyword evidence="4" id="KW-1185">Reference proteome</keyword>
<comment type="similarity">
    <text evidence="1">Belongs to the sulfur carrier protein TusA family.</text>
</comment>
<gene>
    <name evidence="3" type="ORF">A1359_18120</name>
</gene>
<dbReference type="PROSITE" id="PS01148">
    <property type="entry name" value="UPF0033"/>
    <property type="match status" value="1"/>
</dbReference>
<feature type="domain" description="UPF0033" evidence="2">
    <location>
        <begin position="8"/>
        <end position="32"/>
    </location>
</feature>
<dbReference type="InterPro" id="IPR001455">
    <property type="entry name" value="TusA-like"/>
</dbReference>
<protein>
    <submittedName>
        <fullName evidence="3">SirA-like domain-containing protein</fullName>
    </submittedName>
</protein>
<evidence type="ECO:0000313" key="4">
    <source>
        <dbReference type="Proteomes" id="UP000078476"/>
    </source>
</evidence>
<dbReference type="InterPro" id="IPR036868">
    <property type="entry name" value="TusA-like_sf"/>
</dbReference>
<dbReference type="STRING" id="980561.A1359_18120"/>
<accession>A0A177MWY3</accession>
<dbReference type="RefSeq" id="WP_066988033.1">
    <property type="nucleotide sequence ID" value="NZ_LUUI01000163.1"/>
</dbReference>
<reference evidence="3 4" key="1">
    <citation type="submission" date="2016-03" db="EMBL/GenBank/DDBJ databases">
        <authorList>
            <person name="Ploux O."/>
        </authorList>
    </citation>
    <scope>NUCLEOTIDE SEQUENCE [LARGE SCALE GENOMIC DNA]</scope>
    <source>
        <strain evidence="3 4">R-45370</strain>
    </source>
</reference>
<proteinExistence type="inferred from homology"/>
<dbReference type="AlphaFoldDB" id="A0A177MWY3"/>